<dbReference type="InterPro" id="IPR036249">
    <property type="entry name" value="Thioredoxin-like_sf"/>
</dbReference>
<dbReference type="CDD" id="cd03019">
    <property type="entry name" value="DsbA_DsbA"/>
    <property type="match status" value="1"/>
</dbReference>
<dbReference type="InterPro" id="IPR001853">
    <property type="entry name" value="DSBA-like_thioredoxin_dom"/>
</dbReference>
<keyword evidence="5" id="KW-0574">Periplasm</keyword>
<dbReference type="GO" id="GO:0042597">
    <property type="term" value="C:periplasmic space"/>
    <property type="evidence" value="ECO:0007669"/>
    <property type="project" value="UniProtKB-SubCell"/>
</dbReference>
<gene>
    <name evidence="9" type="ORF">DLM_0072</name>
</gene>
<comment type="similarity">
    <text evidence="1">Belongs to the thioredoxin family. DsbA subfamily.</text>
</comment>
<dbReference type="AlphaFoldDB" id="A0A3G9GAE3"/>
<dbReference type="PIRSF" id="PIRSF001488">
    <property type="entry name" value="Tdi_protein"/>
    <property type="match status" value="1"/>
</dbReference>
<evidence type="ECO:0000256" key="4">
    <source>
        <dbReference type="ARBA" id="ARBA00023284"/>
    </source>
</evidence>
<proteinExistence type="inferred from homology"/>
<dbReference type="Gene3D" id="3.40.30.10">
    <property type="entry name" value="Glutaredoxin"/>
    <property type="match status" value="1"/>
</dbReference>
<dbReference type="PANTHER" id="PTHR35891:SF3">
    <property type="entry name" value="THIOL:DISULFIDE INTERCHANGE PROTEIN DSBL"/>
    <property type="match status" value="1"/>
</dbReference>
<protein>
    <recommendedName>
        <fullName evidence="5">Thiol:disulfide interchange protein</fullName>
    </recommendedName>
</protein>
<dbReference type="Pfam" id="PF01323">
    <property type="entry name" value="DSBA"/>
    <property type="match status" value="1"/>
</dbReference>
<evidence type="ECO:0000256" key="5">
    <source>
        <dbReference type="PIRNR" id="PIRNR001488"/>
    </source>
</evidence>
<dbReference type="InterPro" id="IPR050824">
    <property type="entry name" value="Thiol_disulfide_DsbA"/>
</dbReference>
<feature type="signal peptide" evidence="7">
    <location>
        <begin position="1"/>
        <end position="25"/>
    </location>
</feature>
<accession>A0A3G9GAE3</accession>
<dbReference type="InterPro" id="IPR023205">
    <property type="entry name" value="DsbA/DsbL"/>
</dbReference>
<name>A0A3G9GAE3_9NEIS</name>
<dbReference type="SUPFAM" id="SSF52833">
    <property type="entry name" value="Thioredoxin-like"/>
    <property type="match status" value="1"/>
</dbReference>
<dbReference type="PANTHER" id="PTHR35891">
    <property type="entry name" value="THIOL:DISULFIDE INTERCHANGE PROTEIN DSBA"/>
    <property type="match status" value="1"/>
</dbReference>
<dbReference type="EMBL" id="AP018823">
    <property type="protein sequence ID" value="BBF83759.1"/>
    <property type="molecule type" value="Genomic_DNA"/>
</dbReference>
<dbReference type="KEGG" id="amah:DLM_0072"/>
<evidence type="ECO:0000313" key="9">
    <source>
        <dbReference type="EMBL" id="BBF83759.1"/>
    </source>
</evidence>
<reference evidence="10" key="1">
    <citation type="journal article" date="2017" name="Biotechnol. Biofuels">
        <title>Evaluation of environmental bacterial communities as a factor affecting the growth of duckweed Lemna minor.</title>
        <authorList>
            <person name="Ishizawa H."/>
            <person name="Kuroda M."/>
            <person name="Morikawa M."/>
            <person name="Ike M."/>
        </authorList>
    </citation>
    <scope>NUCLEOTIDE SEQUENCE [LARGE SCALE GENOMIC DNA]</scope>
    <source>
        <strain evidence="10">H3</strain>
    </source>
</reference>
<evidence type="ECO:0000256" key="6">
    <source>
        <dbReference type="PIRSR" id="PIRSR001488-1"/>
    </source>
</evidence>
<reference evidence="9 10" key="2">
    <citation type="journal article" date="2017" name="Genome Announc.">
        <title>Draft genome sequence of Aquitalea magnusonii strain H3, a plant growth-promoting bacterium of duckweed Lemna minor.</title>
        <authorList>
            <person name="Ishizawa H."/>
            <person name="Kuroda M."/>
            <person name="Ike M."/>
        </authorList>
    </citation>
    <scope>NUCLEOTIDE SEQUENCE [LARGE SCALE GENOMIC DNA]</scope>
    <source>
        <strain evidence="9 10">H3</strain>
    </source>
</reference>
<dbReference type="GO" id="GO:0016491">
    <property type="term" value="F:oxidoreductase activity"/>
    <property type="evidence" value="ECO:0007669"/>
    <property type="project" value="InterPro"/>
</dbReference>
<dbReference type="Proteomes" id="UP000198290">
    <property type="component" value="Chromosome"/>
</dbReference>
<keyword evidence="3 5" id="KW-1015">Disulfide bond</keyword>
<evidence type="ECO:0000256" key="2">
    <source>
        <dbReference type="ARBA" id="ARBA00022729"/>
    </source>
</evidence>
<keyword evidence="10" id="KW-1185">Reference proteome</keyword>
<feature type="chain" id="PRO_5018027149" description="Thiol:disulfide interchange protein" evidence="7">
    <location>
        <begin position="26"/>
        <end position="212"/>
    </location>
</feature>
<feature type="disulfide bond" description="Redox-active" evidence="6">
    <location>
        <begin position="58"/>
        <end position="61"/>
    </location>
</feature>
<comment type="subcellular location">
    <subcellularLocation>
        <location evidence="5">Periplasm</location>
    </subcellularLocation>
</comment>
<reference evidence="10" key="3">
    <citation type="journal article" date="2017" name="Plant Physiol. Biochem.">
        <title>Differential oxidative and antioxidative response of duckweed Lemna minor toward plant growth promoting/inhibiting bacteria.</title>
        <authorList>
            <person name="Ishizawa H."/>
            <person name="Kuroda M."/>
            <person name="Morikawa M."/>
            <person name="Ike M."/>
        </authorList>
    </citation>
    <scope>NUCLEOTIDE SEQUENCE [LARGE SCALE GENOMIC DNA]</scope>
    <source>
        <strain evidence="10">H3</strain>
    </source>
</reference>
<feature type="domain" description="DSBA-like thioredoxin" evidence="8">
    <location>
        <begin position="89"/>
        <end position="190"/>
    </location>
</feature>
<evidence type="ECO:0000313" key="10">
    <source>
        <dbReference type="Proteomes" id="UP000198290"/>
    </source>
</evidence>
<evidence type="ECO:0000256" key="7">
    <source>
        <dbReference type="SAM" id="SignalP"/>
    </source>
</evidence>
<sequence>MNVKGQKMKKWLLMALLLASGLANAASELGKDYVLMGKPQPVANPKKVEVIEFFSYTCIHCFHLDPLITAWAKKKPAYVDFRREQIVWQKPMEGFARLFATLNVTGYMEKLNAPVFDAVMQQKINLADPAVLNDWLKKQPGVNLAKFMQTYNSFGINSQVARASQITRAYNIEGTPTIVVNGKYALSPAAPERLIEVLNDVIAKAKAESNIK</sequence>
<keyword evidence="4" id="KW-0676">Redox-active center</keyword>
<dbReference type="STRING" id="332411.VI06_03665"/>
<evidence type="ECO:0000259" key="8">
    <source>
        <dbReference type="Pfam" id="PF01323"/>
    </source>
</evidence>
<keyword evidence="2 7" id="KW-0732">Signal</keyword>
<organism evidence="9 10">
    <name type="scientific">Aquitalea magnusonii</name>
    <dbReference type="NCBI Taxonomy" id="332411"/>
    <lineage>
        <taxon>Bacteria</taxon>
        <taxon>Pseudomonadati</taxon>
        <taxon>Pseudomonadota</taxon>
        <taxon>Betaproteobacteria</taxon>
        <taxon>Neisseriales</taxon>
        <taxon>Chromobacteriaceae</taxon>
        <taxon>Aquitalea</taxon>
    </lineage>
</organism>
<evidence type="ECO:0000256" key="3">
    <source>
        <dbReference type="ARBA" id="ARBA00023157"/>
    </source>
</evidence>
<evidence type="ECO:0000256" key="1">
    <source>
        <dbReference type="ARBA" id="ARBA00005791"/>
    </source>
</evidence>